<dbReference type="OrthoDB" id="5974889at2"/>
<comment type="caution">
    <text evidence="1">The sequence shown here is derived from an EMBL/GenBank/DDBJ whole genome shotgun (WGS) entry which is preliminary data.</text>
</comment>
<proteinExistence type="predicted"/>
<organism evidence="1 2">
    <name type="scientific">Luteimonas marina</name>
    <dbReference type="NCBI Taxonomy" id="488485"/>
    <lineage>
        <taxon>Bacteria</taxon>
        <taxon>Pseudomonadati</taxon>
        <taxon>Pseudomonadota</taxon>
        <taxon>Gammaproteobacteria</taxon>
        <taxon>Lysobacterales</taxon>
        <taxon>Lysobacteraceae</taxon>
        <taxon>Luteimonas</taxon>
    </lineage>
</organism>
<dbReference type="EMBL" id="VOHK01000004">
    <property type="protein sequence ID" value="TWT20267.1"/>
    <property type="molecule type" value="Genomic_DNA"/>
</dbReference>
<evidence type="ECO:0000313" key="1">
    <source>
        <dbReference type="EMBL" id="TWT20267.1"/>
    </source>
</evidence>
<sequence length="182" mass="19161">MSESNPASTHVEGEGLRLDVDFSAPSGDTVQVRYRLRNDGAAPLAVFDRGNRHAVLTKRQAPGAIGVPTFEETGGGDVVLRHVAPPQADAPTGPTLPPTPLALKLEPGASIEGEFGFSIPASAPPRRVRWCLGVAAFDDVDFFSPEATDAGEVWQAGAGAIARQRVLCTPWFGMAAGRFGRD</sequence>
<protein>
    <submittedName>
        <fullName evidence="1">Uncharacterized protein</fullName>
    </submittedName>
</protein>
<evidence type="ECO:0000313" key="2">
    <source>
        <dbReference type="Proteomes" id="UP000319980"/>
    </source>
</evidence>
<dbReference type="AlphaFoldDB" id="A0A5C5U2U6"/>
<dbReference type="Proteomes" id="UP000319980">
    <property type="component" value="Unassembled WGS sequence"/>
</dbReference>
<dbReference type="RefSeq" id="WP_146387953.1">
    <property type="nucleotide sequence ID" value="NZ_VOHK01000004.1"/>
</dbReference>
<reference evidence="1 2" key="1">
    <citation type="journal article" date="2008" name="Int. J. Syst. Evol. Microbiol.">
        <title>Luteimonas marina sp. nov., isolated from seawater.</title>
        <authorList>
            <person name="Baik K.S."/>
            <person name="Park S.C."/>
            <person name="Kim M.S."/>
            <person name="Kim E.M."/>
            <person name="Park C."/>
            <person name="Chun J."/>
            <person name="Seong C.N."/>
        </authorList>
    </citation>
    <scope>NUCLEOTIDE SEQUENCE [LARGE SCALE GENOMIC DNA]</scope>
    <source>
        <strain evidence="1 2">FR1330</strain>
    </source>
</reference>
<gene>
    <name evidence="1" type="ORF">FQY83_11060</name>
</gene>
<name>A0A5C5U2U6_9GAMM</name>
<accession>A0A5C5U2U6</accession>
<keyword evidence="2" id="KW-1185">Reference proteome</keyword>